<protein>
    <submittedName>
        <fullName evidence="1">Uncharacterized protein</fullName>
    </submittedName>
</protein>
<proteinExistence type="predicted"/>
<evidence type="ECO:0000313" key="1">
    <source>
        <dbReference type="EMBL" id="EUN26670.1"/>
    </source>
</evidence>
<organism evidence="1 2">
    <name type="scientific">Bipolaris victoriae (strain FI3)</name>
    <name type="common">Victoria blight of oats agent</name>
    <name type="synonym">Cochliobolus victoriae</name>
    <dbReference type="NCBI Taxonomy" id="930091"/>
    <lineage>
        <taxon>Eukaryota</taxon>
        <taxon>Fungi</taxon>
        <taxon>Dikarya</taxon>
        <taxon>Ascomycota</taxon>
        <taxon>Pezizomycotina</taxon>
        <taxon>Dothideomycetes</taxon>
        <taxon>Pleosporomycetidae</taxon>
        <taxon>Pleosporales</taxon>
        <taxon>Pleosporineae</taxon>
        <taxon>Pleosporaceae</taxon>
        <taxon>Bipolaris</taxon>
    </lineage>
</organism>
<dbReference type="Proteomes" id="UP000054337">
    <property type="component" value="Unassembled WGS sequence"/>
</dbReference>
<gene>
    <name evidence="1" type="ORF">COCVIDRAFT_100187</name>
</gene>
<evidence type="ECO:0000313" key="2">
    <source>
        <dbReference type="Proteomes" id="UP000054337"/>
    </source>
</evidence>
<dbReference type="OrthoDB" id="2851338at2759"/>
<dbReference type="GeneID" id="26247992"/>
<keyword evidence="2" id="KW-1185">Reference proteome</keyword>
<dbReference type="AlphaFoldDB" id="W7EL83"/>
<dbReference type="EMBL" id="KI968737">
    <property type="protein sequence ID" value="EUN26670.1"/>
    <property type="molecule type" value="Genomic_DNA"/>
</dbReference>
<sequence length="261" mass="29504">MHNPISGPGVLFVRSRISPASHPLLSESTYLTWYDTEHIPDVLSSRDINNAFRYIDVSKTSPIGDSRNPTPFLVCYPMPDLAFTKSEKFRGISVESEKLPGSGLIYDLANFEVSYLGFRGVTQRKGDGRAKFIVTAGIRPEREPEEEKVMEFFEKQTAMISKEPHYIRTLRFKLVYARTNAQSRALKGLPATDEPQPEPSTWVAIHEFAELPEESLLERIKSDAETTLNESANDEGWGKTESEVHVWKVDSVQGEGKFFDD</sequence>
<name>W7EL83_BIPV3</name>
<reference evidence="1 2" key="1">
    <citation type="journal article" date="2013" name="PLoS Genet.">
        <title>Comparative genome structure, secondary metabolite, and effector coding capacity across Cochliobolus pathogens.</title>
        <authorList>
            <person name="Condon B.J."/>
            <person name="Leng Y."/>
            <person name="Wu D."/>
            <person name="Bushley K.E."/>
            <person name="Ohm R.A."/>
            <person name="Otillar R."/>
            <person name="Martin J."/>
            <person name="Schackwitz W."/>
            <person name="Grimwood J."/>
            <person name="MohdZainudin N."/>
            <person name="Xue C."/>
            <person name="Wang R."/>
            <person name="Manning V.A."/>
            <person name="Dhillon B."/>
            <person name="Tu Z.J."/>
            <person name="Steffenson B.J."/>
            <person name="Salamov A."/>
            <person name="Sun H."/>
            <person name="Lowry S."/>
            <person name="LaButti K."/>
            <person name="Han J."/>
            <person name="Copeland A."/>
            <person name="Lindquist E."/>
            <person name="Barry K."/>
            <person name="Schmutz J."/>
            <person name="Baker S.E."/>
            <person name="Ciuffetti L.M."/>
            <person name="Grigoriev I.V."/>
            <person name="Zhong S."/>
            <person name="Turgeon B.G."/>
        </authorList>
    </citation>
    <scope>NUCLEOTIDE SEQUENCE [LARGE SCALE GENOMIC DNA]</scope>
    <source>
        <strain evidence="1 2">FI3</strain>
    </source>
</reference>
<dbReference type="RefSeq" id="XP_014556252.1">
    <property type="nucleotide sequence ID" value="XM_014700766.1"/>
</dbReference>
<dbReference type="HOGENOM" id="CLU_073903_1_0_1"/>
<accession>W7EL83</accession>